<dbReference type="RefSeq" id="XP_033681669.1">
    <property type="nucleotide sequence ID" value="XM_033833604.1"/>
</dbReference>
<dbReference type="AlphaFoldDB" id="A0A6A6I7Z3"/>
<dbReference type="InterPro" id="IPR036249">
    <property type="entry name" value="Thioredoxin-like_sf"/>
</dbReference>
<accession>A0A6A6I7Z3</accession>
<dbReference type="InterPro" id="IPR013766">
    <property type="entry name" value="Thioredoxin_domain"/>
</dbReference>
<keyword evidence="2" id="KW-0575">Peroxidase</keyword>
<keyword evidence="5" id="KW-1015">Disulfide bond</keyword>
<dbReference type="EMBL" id="ML987198">
    <property type="protein sequence ID" value="KAF2246665.1"/>
    <property type="molecule type" value="Genomic_DNA"/>
</dbReference>
<feature type="domain" description="Thioredoxin" evidence="7">
    <location>
        <begin position="21"/>
        <end position="184"/>
    </location>
</feature>
<evidence type="ECO:0000256" key="2">
    <source>
        <dbReference type="ARBA" id="ARBA00022559"/>
    </source>
</evidence>
<evidence type="ECO:0000256" key="1">
    <source>
        <dbReference type="ARBA" id="ARBA00010505"/>
    </source>
</evidence>
<dbReference type="GO" id="GO:0008379">
    <property type="term" value="F:thioredoxin peroxidase activity"/>
    <property type="evidence" value="ECO:0007669"/>
    <property type="project" value="TreeGrafter"/>
</dbReference>
<dbReference type="CDD" id="cd03017">
    <property type="entry name" value="PRX_BCP"/>
    <property type="match status" value="1"/>
</dbReference>
<evidence type="ECO:0000313" key="8">
    <source>
        <dbReference type="EMBL" id="KAF2246665.1"/>
    </source>
</evidence>
<dbReference type="PANTHER" id="PTHR42801">
    <property type="entry name" value="THIOREDOXIN-DEPENDENT PEROXIDE REDUCTASE"/>
    <property type="match status" value="1"/>
</dbReference>
<keyword evidence="9" id="KW-1185">Reference proteome</keyword>
<dbReference type="SUPFAM" id="SSF52833">
    <property type="entry name" value="Thioredoxin-like"/>
    <property type="match status" value="1"/>
</dbReference>
<gene>
    <name evidence="8" type="ORF">BU26DRAFT_567015</name>
</gene>
<evidence type="ECO:0000256" key="5">
    <source>
        <dbReference type="ARBA" id="ARBA00023157"/>
    </source>
</evidence>
<evidence type="ECO:0000256" key="3">
    <source>
        <dbReference type="ARBA" id="ARBA00022862"/>
    </source>
</evidence>
<keyword evidence="6" id="KW-0676">Redox-active center</keyword>
<reference evidence="8" key="1">
    <citation type="journal article" date="2020" name="Stud. Mycol.">
        <title>101 Dothideomycetes genomes: a test case for predicting lifestyles and emergence of pathogens.</title>
        <authorList>
            <person name="Haridas S."/>
            <person name="Albert R."/>
            <person name="Binder M."/>
            <person name="Bloem J."/>
            <person name="Labutti K."/>
            <person name="Salamov A."/>
            <person name="Andreopoulos B."/>
            <person name="Baker S."/>
            <person name="Barry K."/>
            <person name="Bills G."/>
            <person name="Bluhm B."/>
            <person name="Cannon C."/>
            <person name="Castanera R."/>
            <person name="Culley D."/>
            <person name="Daum C."/>
            <person name="Ezra D."/>
            <person name="Gonzalez J."/>
            <person name="Henrissat B."/>
            <person name="Kuo A."/>
            <person name="Liang C."/>
            <person name="Lipzen A."/>
            <person name="Lutzoni F."/>
            <person name="Magnuson J."/>
            <person name="Mondo S."/>
            <person name="Nolan M."/>
            <person name="Ohm R."/>
            <person name="Pangilinan J."/>
            <person name="Park H.-J."/>
            <person name="Ramirez L."/>
            <person name="Alfaro M."/>
            <person name="Sun H."/>
            <person name="Tritt A."/>
            <person name="Yoshinaga Y."/>
            <person name="Zwiers L.-H."/>
            <person name="Turgeon B."/>
            <person name="Goodwin S."/>
            <person name="Spatafora J."/>
            <person name="Crous P."/>
            <person name="Grigoriev I."/>
        </authorList>
    </citation>
    <scope>NUCLEOTIDE SEQUENCE</scope>
    <source>
        <strain evidence="8">CBS 122368</strain>
    </source>
</reference>
<dbReference type="GO" id="GO:0045454">
    <property type="term" value="P:cell redox homeostasis"/>
    <property type="evidence" value="ECO:0007669"/>
    <property type="project" value="TreeGrafter"/>
</dbReference>
<dbReference type="InterPro" id="IPR050924">
    <property type="entry name" value="Peroxiredoxin_BCP/PrxQ"/>
</dbReference>
<proteinExistence type="inferred from homology"/>
<dbReference type="Gene3D" id="3.40.30.10">
    <property type="entry name" value="Glutaredoxin"/>
    <property type="match status" value="1"/>
</dbReference>
<dbReference type="GeneID" id="54586934"/>
<dbReference type="PROSITE" id="PS51352">
    <property type="entry name" value="THIOREDOXIN_2"/>
    <property type="match status" value="1"/>
</dbReference>
<evidence type="ECO:0000313" key="9">
    <source>
        <dbReference type="Proteomes" id="UP000800094"/>
    </source>
</evidence>
<protein>
    <submittedName>
        <fullName evidence="8">Thioredoxin-like protein</fullName>
    </submittedName>
</protein>
<organism evidence="8 9">
    <name type="scientific">Trematosphaeria pertusa</name>
    <dbReference type="NCBI Taxonomy" id="390896"/>
    <lineage>
        <taxon>Eukaryota</taxon>
        <taxon>Fungi</taxon>
        <taxon>Dikarya</taxon>
        <taxon>Ascomycota</taxon>
        <taxon>Pezizomycotina</taxon>
        <taxon>Dothideomycetes</taxon>
        <taxon>Pleosporomycetidae</taxon>
        <taxon>Pleosporales</taxon>
        <taxon>Massarineae</taxon>
        <taxon>Trematosphaeriaceae</taxon>
        <taxon>Trematosphaeria</taxon>
    </lineage>
</organism>
<keyword evidence="3" id="KW-0049">Antioxidant</keyword>
<dbReference type="GO" id="GO:0034599">
    <property type="term" value="P:cellular response to oxidative stress"/>
    <property type="evidence" value="ECO:0007669"/>
    <property type="project" value="TreeGrafter"/>
</dbReference>
<evidence type="ECO:0000259" key="7">
    <source>
        <dbReference type="PROSITE" id="PS51352"/>
    </source>
</evidence>
<comment type="similarity">
    <text evidence="1">Belongs to the peroxiredoxin family. Prx5 subfamily.</text>
</comment>
<keyword evidence="4" id="KW-0560">Oxidoreductase</keyword>
<dbReference type="InterPro" id="IPR013740">
    <property type="entry name" value="Redoxin"/>
</dbReference>
<dbReference type="PANTHER" id="PTHR42801:SF21">
    <property type="entry name" value="BCPB PROTEIN"/>
    <property type="match status" value="1"/>
</dbReference>
<evidence type="ECO:0000256" key="4">
    <source>
        <dbReference type="ARBA" id="ARBA00023002"/>
    </source>
</evidence>
<name>A0A6A6I7Z3_9PLEO</name>
<dbReference type="OrthoDB" id="338622at2759"/>
<dbReference type="Pfam" id="PF08534">
    <property type="entry name" value="Redoxin"/>
    <property type="match status" value="1"/>
</dbReference>
<dbReference type="GO" id="GO:0005737">
    <property type="term" value="C:cytoplasm"/>
    <property type="evidence" value="ECO:0007669"/>
    <property type="project" value="TreeGrafter"/>
</dbReference>
<sequence>MAHTTFPSDLPVPPDDGACAHLPGSQLPSILLPATSGERVDLSTLRGLTILFCYPRTGAPNETTPAEWNAIPGARGCTPQSCGFRDEMAKLRQLGVAHLFGLSTQDTPYQQEAKERLHLPYDLLSDEKLEFTKALKLPTFDWKSSSLVKRLALAVVDGKITRVWYPVFPPDRNAEDVVAWLESR</sequence>
<evidence type="ECO:0000256" key="6">
    <source>
        <dbReference type="ARBA" id="ARBA00023284"/>
    </source>
</evidence>
<dbReference type="Proteomes" id="UP000800094">
    <property type="component" value="Unassembled WGS sequence"/>
</dbReference>